<proteinExistence type="predicted"/>
<dbReference type="Pfam" id="PF22633">
    <property type="entry name" value="F5_F8_type_C_2"/>
    <property type="match status" value="1"/>
</dbReference>
<dbReference type="STRING" id="1121345.SAMN02745217_02960"/>
<keyword evidence="1" id="KW-0326">Glycosidase</keyword>
<name>A0A1M7YEG9_9FIRM</name>
<feature type="signal peptide" evidence="2">
    <location>
        <begin position="1"/>
        <end position="29"/>
    </location>
</feature>
<evidence type="ECO:0000259" key="3">
    <source>
        <dbReference type="PROSITE" id="PS50022"/>
    </source>
</evidence>
<dbReference type="AlphaFoldDB" id="A0A1M7YEG9"/>
<dbReference type="InterPro" id="IPR008979">
    <property type="entry name" value="Galactose-bd-like_sf"/>
</dbReference>
<dbReference type="Gene3D" id="2.60.120.260">
    <property type="entry name" value="Galactose-binding domain-like"/>
    <property type="match status" value="1"/>
</dbReference>
<dbReference type="EMBL" id="FRFD01000008">
    <property type="protein sequence ID" value="SHO50898.1"/>
    <property type="molecule type" value="Genomic_DNA"/>
</dbReference>
<gene>
    <name evidence="4" type="ORF">SAMN02745217_02960</name>
</gene>
<dbReference type="Proteomes" id="UP000184612">
    <property type="component" value="Unassembled WGS sequence"/>
</dbReference>
<sequence>MRRKILSAFISLCMVFSMVTLFGVSPVIAADEPVSAIFGGGPFYQGGQSVMNDLKASGFNTVMIWAVHVNANGDLVLNDSLVCSGGAYVGKAEWKTQWATLKQAPTSVKRIEVSIGAWGCKDFENIRDLIKAQGTGSDSILYKNFKALKEATGADAVNYDDESCYDVASAVSFGQMCNQIGYKNVTLCPYTNSSFWSSVKTKLGSLVDRVYLQCYAGGSGNDPASWSRTMGIKVIPGLWCLNSSSGGDSASTVKSRLTNWKDSSAGGFMWLYDDMMKLSSPNSTADYANAINSAFGTVTPPPTGTNIALNKTAAANQYVTGETPAKAVDGSVSNNSKWCSTSTGDKWLKVDLGQNYNISRWVVKHAGAGGETSSWNTKNFKLQKSTDGTNWVDVDTVTNNTANITDRTVTAFNTRYVRLYITTPTQNTDNAARIYELELY</sequence>
<reference evidence="4 5" key="1">
    <citation type="submission" date="2016-12" db="EMBL/GenBank/DDBJ databases">
        <authorList>
            <person name="Song W.-J."/>
            <person name="Kurnit D.M."/>
        </authorList>
    </citation>
    <scope>NUCLEOTIDE SEQUENCE [LARGE SCALE GENOMIC DNA]</scope>
    <source>
        <strain evidence="4 5">DSM 12503</strain>
    </source>
</reference>
<dbReference type="SUPFAM" id="SSF51445">
    <property type="entry name" value="(Trans)glycosidases"/>
    <property type="match status" value="1"/>
</dbReference>
<dbReference type="InterPro" id="IPR000421">
    <property type="entry name" value="FA58C"/>
</dbReference>
<dbReference type="OrthoDB" id="1089471at2"/>
<keyword evidence="2" id="KW-0732">Signal</keyword>
<dbReference type="SUPFAM" id="SSF49785">
    <property type="entry name" value="Galactose-binding domain-like"/>
    <property type="match status" value="1"/>
</dbReference>
<dbReference type="InterPro" id="IPR017853">
    <property type="entry name" value="GH"/>
</dbReference>
<evidence type="ECO:0000313" key="4">
    <source>
        <dbReference type="EMBL" id="SHO50898.1"/>
    </source>
</evidence>
<dbReference type="PROSITE" id="PS50022">
    <property type="entry name" value="FA58C_3"/>
    <property type="match status" value="1"/>
</dbReference>
<protein>
    <submittedName>
        <fullName evidence="4">F5/8 type C domain-containing protein</fullName>
    </submittedName>
</protein>
<dbReference type="GO" id="GO:0016798">
    <property type="term" value="F:hydrolase activity, acting on glycosyl bonds"/>
    <property type="evidence" value="ECO:0007669"/>
    <property type="project" value="UniProtKB-KW"/>
</dbReference>
<organism evidence="4 5">
    <name type="scientific">Anaerocolumna xylanovorans DSM 12503</name>
    <dbReference type="NCBI Taxonomy" id="1121345"/>
    <lineage>
        <taxon>Bacteria</taxon>
        <taxon>Bacillati</taxon>
        <taxon>Bacillota</taxon>
        <taxon>Clostridia</taxon>
        <taxon>Lachnospirales</taxon>
        <taxon>Lachnospiraceae</taxon>
        <taxon>Anaerocolumna</taxon>
    </lineage>
</organism>
<dbReference type="RefSeq" id="WP_073589608.1">
    <property type="nucleotide sequence ID" value="NZ_FRFD01000008.1"/>
</dbReference>
<evidence type="ECO:0000256" key="2">
    <source>
        <dbReference type="SAM" id="SignalP"/>
    </source>
</evidence>
<evidence type="ECO:0000313" key="5">
    <source>
        <dbReference type="Proteomes" id="UP000184612"/>
    </source>
</evidence>
<accession>A0A1M7YEG9</accession>
<feature type="chain" id="PRO_5012478238" evidence="2">
    <location>
        <begin position="30"/>
        <end position="440"/>
    </location>
</feature>
<feature type="domain" description="F5/8 type C" evidence="3">
    <location>
        <begin position="290"/>
        <end position="440"/>
    </location>
</feature>
<evidence type="ECO:0000256" key="1">
    <source>
        <dbReference type="ARBA" id="ARBA00023295"/>
    </source>
</evidence>
<keyword evidence="5" id="KW-1185">Reference proteome</keyword>
<keyword evidence="1" id="KW-0378">Hydrolase</keyword>